<dbReference type="InterPro" id="IPR003423">
    <property type="entry name" value="OMP_efflux"/>
</dbReference>
<dbReference type="HOGENOM" id="CLU_012817_10_4_7"/>
<dbReference type="InterPro" id="IPR051906">
    <property type="entry name" value="TolC-like"/>
</dbReference>
<comment type="subcellular location">
    <subcellularLocation>
        <location evidence="1">Cell outer membrane</location>
    </subcellularLocation>
</comment>
<dbReference type="PROSITE" id="PS51257">
    <property type="entry name" value="PROKAR_LIPOPROTEIN"/>
    <property type="match status" value="1"/>
</dbReference>
<evidence type="ECO:0000256" key="7">
    <source>
        <dbReference type="ARBA" id="ARBA00023237"/>
    </source>
</evidence>
<proteinExistence type="inferred from homology"/>
<evidence type="ECO:0000256" key="1">
    <source>
        <dbReference type="ARBA" id="ARBA00004442"/>
    </source>
</evidence>
<organism evidence="10 11">
    <name type="scientific">Desulfarculus baarsii (strain ATCC 33931 / DSM 2075 / LMG 7858 / VKM B-1802 / 2st14)</name>
    <dbReference type="NCBI Taxonomy" id="644282"/>
    <lineage>
        <taxon>Bacteria</taxon>
        <taxon>Pseudomonadati</taxon>
        <taxon>Thermodesulfobacteriota</taxon>
        <taxon>Desulfarculia</taxon>
        <taxon>Desulfarculales</taxon>
        <taxon>Desulfarculaceae</taxon>
        <taxon>Desulfarculus</taxon>
    </lineage>
</organism>
<sequence>MQRKAMWPMALKVIVAPLVALVLVAASCGASLAEEKATAAPSGPLTLNQAIDMALDYSPTLAQTREDLQKAHQTLWQAKTGYLPKLDTAYNWQRTQNPSVIDTPLGSFVTSSENTYVWTTSLTQPLFTGFRITSGYKMADLGVDMARLDVELNILDLVVSVKQAYILYLTAQKNHEVAVQAVTQLQSHLQTARDFNEVGILPINDVLKVEVELSSAQQEEVKTANYVALSLASLNTLLGLPVDGQLEVEDILPYKPLKLDYDDARNQARANRPELKSIKLGIEQANWNVTKAKSEYYPQVSVKGSYDMTSDEAGLGDSPYYDQSNWTVAAGASLNVFQWGATAAEVNKARADVRRAEMALKGLRDQVDLQVKEAYLYLKESEKNIQTSQVAVKQAEENYRITMERYREQLTTNTELLDAQTLLTKAQNNYFNSLGVFNTAKAQLLRAMGAGLDPEKLAKRAADKSASVTP</sequence>
<dbReference type="Proteomes" id="UP000009047">
    <property type="component" value="Chromosome"/>
</dbReference>
<feature type="coiled-coil region" evidence="8">
    <location>
        <begin position="346"/>
        <end position="398"/>
    </location>
</feature>
<dbReference type="EMBL" id="CP002085">
    <property type="protein sequence ID" value="ADK85140.1"/>
    <property type="molecule type" value="Genomic_DNA"/>
</dbReference>
<evidence type="ECO:0000256" key="6">
    <source>
        <dbReference type="ARBA" id="ARBA00023136"/>
    </source>
</evidence>
<evidence type="ECO:0000256" key="4">
    <source>
        <dbReference type="ARBA" id="ARBA00022452"/>
    </source>
</evidence>
<dbReference type="Gene3D" id="1.20.1600.10">
    <property type="entry name" value="Outer membrane efflux proteins (OEP)"/>
    <property type="match status" value="1"/>
</dbReference>
<keyword evidence="3" id="KW-0813">Transport</keyword>
<evidence type="ECO:0000313" key="10">
    <source>
        <dbReference type="EMBL" id="ADK85140.1"/>
    </source>
</evidence>
<evidence type="ECO:0000256" key="9">
    <source>
        <dbReference type="SAM" id="SignalP"/>
    </source>
</evidence>
<accession>E1QHU7</accession>
<evidence type="ECO:0000256" key="5">
    <source>
        <dbReference type="ARBA" id="ARBA00022692"/>
    </source>
</evidence>
<dbReference type="Pfam" id="PF02321">
    <property type="entry name" value="OEP"/>
    <property type="match status" value="2"/>
</dbReference>
<dbReference type="STRING" id="644282.Deba_1773"/>
<keyword evidence="8" id="KW-0175">Coiled coil</keyword>
<dbReference type="GO" id="GO:0009279">
    <property type="term" value="C:cell outer membrane"/>
    <property type="evidence" value="ECO:0007669"/>
    <property type="project" value="UniProtKB-SubCell"/>
</dbReference>
<keyword evidence="4" id="KW-1134">Transmembrane beta strand</keyword>
<gene>
    <name evidence="10" type="ordered locus">Deba_1773</name>
</gene>
<dbReference type="SUPFAM" id="SSF56954">
    <property type="entry name" value="Outer membrane efflux proteins (OEP)"/>
    <property type="match status" value="1"/>
</dbReference>
<evidence type="ECO:0000256" key="8">
    <source>
        <dbReference type="SAM" id="Coils"/>
    </source>
</evidence>
<dbReference type="InterPro" id="IPR028351">
    <property type="entry name" value="CyaE"/>
</dbReference>
<evidence type="ECO:0000313" key="11">
    <source>
        <dbReference type="Proteomes" id="UP000009047"/>
    </source>
</evidence>
<dbReference type="PANTHER" id="PTHR30026">
    <property type="entry name" value="OUTER MEMBRANE PROTEIN TOLC"/>
    <property type="match status" value="1"/>
</dbReference>
<keyword evidence="5" id="KW-0812">Transmembrane</keyword>
<comment type="similarity">
    <text evidence="2">Belongs to the outer membrane factor (OMF) (TC 1.B.17) family.</text>
</comment>
<feature type="signal peptide" evidence="9">
    <location>
        <begin position="1"/>
        <end position="33"/>
    </location>
</feature>
<evidence type="ECO:0000256" key="3">
    <source>
        <dbReference type="ARBA" id="ARBA00022448"/>
    </source>
</evidence>
<name>E1QHU7_DESB2</name>
<dbReference type="GO" id="GO:1990281">
    <property type="term" value="C:efflux pump complex"/>
    <property type="evidence" value="ECO:0007669"/>
    <property type="project" value="TreeGrafter"/>
</dbReference>
<dbReference type="eggNOG" id="COG1538">
    <property type="taxonomic scope" value="Bacteria"/>
</dbReference>
<dbReference type="AlphaFoldDB" id="E1QHU7"/>
<dbReference type="KEGG" id="dbr:Deba_1773"/>
<dbReference type="GO" id="GO:0015288">
    <property type="term" value="F:porin activity"/>
    <property type="evidence" value="ECO:0007669"/>
    <property type="project" value="TreeGrafter"/>
</dbReference>
<dbReference type="GO" id="GO:0015562">
    <property type="term" value="F:efflux transmembrane transporter activity"/>
    <property type="evidence" value="ECO:0007669"/>
    <property type="project" value="InterPro"/>
</dbReference>
<dbReference type="PANTHER" id="PTHR30026:SF20">
    <property type="entry name" value="OUTER MEMBRANE PROTEIN TOLC"/>
    <property type="match status" value="1"/>
</dbReference>
<evidence type="ECO:0000256" key="2">
    <source>
        <dbReference type="ARBA" id="ARBA00007613"/>
    </source>
</evidence>
<keyword evidence="11" id="KW-1185">Reference proteome</keyword>
<keyword evidence="6" id="KW-0472">Membrane</keyword>
<dbReference type="PIRSF" id="PIRSF001892">
    <property type="entry name" value="CyaE"/>
    <property type="match status" value="1"/>
</dbReference>
<reference evidence="10 11" key="1">
    <citation type="journal article" date="2010" name="Stand. Genomic Sci.">
        <title>Complete genome sequence of Desulfarculus baarsii type strain (2st14).</title>
        <authorList>
            <person name="Sun H."/>
            <person name="Spring S."/>
            <person name="Lapidus A."/>
            <person name="Davenport K."/>
            <person name="Del Rio T.G."/>
            <person name="Tice H."/>
            <person name="Nolan M."/>
            <person name="Copeland A."/>
            <person name="Cheng J.F."/>
            <person name="Lucas S."/>
            <person name="Tapia R."/>
            <person name="Goodwin L."/>
            <person name="Pitluck S."/>
            <person name="Ivanova N."/>
            <person name="Pagani I."/>
            <person name="Mavromatis K."/>
            <person name="Ovchinnikova G."/>
            <person name="Pati A."/>
            <person name="Chen A."/>
            <person name="Palaniappan K."/>
            <person name="Hauser L."/>
            <person name="Chang Y.J."/>
            <person name="Jeffries C.D."/>
            <person name="Detter J.C."/>
            <person name="Han C."/>
            <person name="Rohde M."/>
            <person name="Brambilla E."/>
            <person name="Goker M."/>
            <person name="Woyke T."/>
            <person name="Bristow J."/>
            <person name="Eisen J.A."/>
            <person name="Markowitz V."/>
            <person name="Hugenholtz P."/>
            <person name="Kyrpides N.C."/>
            <person name="Klenk H.P."/>
            <person name="Land M."/>
        </authorList>
    </citation>
    <scope>NUCLEOTIDE SEQUENCE [LARGE SCALE GENOMIC DNA]</scope>
    <source>
        <strain evidence="11">ATCC 33931 / DSM 2075 / LMG 7858 / VKM B-1802 / 2st14</strain>
    </source>
</reference>
<keyword evidence="9" id="KW-0732">Signal</keyword>
<protein>
    <submittedName>
        <fullName evidence="10">Outer membrane efflux protein</fullName>
    </submittedName>
</protein>
<feature type="chain" id="PRO_5003150394" evidence="9">
    <location>
        <begin position="34"/>
        <end position="470"/>
    </location>
</feature>
<keyword evidence="7" id="KW-0998">Cell outer membrane</keyword>
<dbReference type="RefSeq" id="WP_013258592.1">
    <property type="nucleotide sequence ID" value="NC_014365.1"/>
</dbReference>